<dbReference type="AlphaFoldDB" id="A0A267MGU0"/>
<name>A0A267MGU0_9FIRM</name>
<keyword evidence="2" id="KW-1003">Cell membrane</keyword>
<dbReference type="Pfam" id="PF12791">
    <property type="entry name" value="RsgI_N"/>
    <property type="match status" value="1"/>
</dbReference>
<sequence>MMRRGMVLKLNKDYALIATDDSDFLRVKFREGMRIGQKIFIFDEDIISLDEEYEKGSSVPNYLKLVVALVACMAIAVIINNPFVRGPRPLYAMVSIDINPSFELGIDEAYNVIEINAMNEESKEILDSKLVGEPLSIVVSELLSDVEESGYALASDNALLVSTVDLKNDDDEPLQKAVADGVYLAMEKNKVYENTKVIFIEADEEDLKEAEEQKLSVGKYRLLEMSDNKIDKRAIIEGRVSDLIKEEEIKDDLETDEDIKIIDGEDLQELKEMKEDIEHIKNTVEQVKDVLNSDDFERMEDLVDHIDIMENKLMNKDSEFQEIHEAIEALYRIIELEEDEELNESYEEDEDWEDEEIETRYRMIELEEEDLDESYEENEEMEDEEIDEFYEEDEEIENEEIDESYEEDEEMEDEEIDESYEEDEEIENEEIEESHEEDEEMEDEEIEESYEEDEEMEDEEIEESHEEDEEMEDEELDEFDEEDEVMEDEELDESYEEDEEMEDEESEN</sequence>
<dbReference type="InterPro" id="IPR055431">
    <property type="entry name" value="RsgI_M"/>
</dbReference>
<proteinExistence type="predicted"/>
<dbReference type="Proteomes" id="UP000216024">
    <property type="component" value="Unassembled WGS sequence"/>
</dbReference>
<protein>
    <recommendedName>
        <fullName evidence="8">RsgI N-terminal anti-sigma domain-containing protein</fullName>
    </recommendedName>
</protein>
<evidence type="ECO:0000256" key="1">
    <source>
        <dbReference type="ARBA" id="ARBA00004162"/>
    </source>
</evidence>
<feature type="domain" description="RsgI N-terminal anti-sigma" evidence="8">
    <location>
        <begin position="3"/>
        <end position="50"/>
    </location>
</feature>
<reference evidence="9 10" key="1">
    <citation type="submission" date="2017-06" db="EMBL/GenBank/DDBJ databases">
        <title>Draft genome sequence of anaerobic fermentative bacterium Anaeromicrobium sediminis DY2726D isolated from West Pacific Ocean sediments.</title>
        <authorList>
            <person name="Zeng X."/>
        </authorList>
    </citation>
    <scope>NUCLEOTIDE SEQUENCE [LARGE SCALE GENOMIC DNA]</scope>
    <source>
        <strain evidence="9 10">DY2726D</strain>
    </source>
</reference>
<organism evidence="9 10">
    <name type="scientific">Anaeromicrobium sediminis</name>
    <dbReference type="NCBI Taxonomy" id="1478221"/>
    <lineage>
        <taxon>Bacteria</taxon>
        <taxon>Bacillati</taxon>
        <taxon>Bacillota</taxon>
        <taxon>Clostridia</taxon>
        <taxon>Peptostreptococcales</taxon>
        <taxon>Thermotaleaceae</taxon>
        <taxon>Anaeromicrobium</taxon>
    </lineage>
</organism>
<evidence type="ECO:0000256" key="3">
    <source>
        <dbReference type="ARBA" id="ARBA00022692"/>
    </source>
</evidence>
<dbReference type="InterPro" id="IPR024449">
    <property type="entry name" value="Anti-sigma_RsgI_N"/>
</dbReference>
<evidence type="ECO:0000256" key="5">
    <source>
        <dbReference type="ARBA" id="ARBA00023136"/>
    </source>
</evidence>
<keyword evidence="5 7" id="KW-0472">Membrane</keyword>
<dbReference type="RefSeq" id="WP_095134155.1">
    <property type="nucleotide sequence ID" value="NZ_NIBG01000011.1"/>
</dbReference>
<evidence type="ECO:0000313" key="9">
    <source>
        <dbReference type="EMBL" id="PAB58801.1"/>
    </source>
</evidence>
<keyword evidence="4 7" id="KW-1133">Transmembrane helix</keyword>
<evidence type="ECO:0000256" key="4">
    <source>
        <dbReference type="ARBA" id="ARBA00022989"/>
    </source>
</evidence>
<gene>
    <name evidence="9" type="ORF">CCE28_12965</name>
</gene>
<evidence type="ECO:0000313" key="10">
    <source>
        <dbReference type="Proteomes" id="UP000216024"/>
    </source>
</evidence>
<evidence type="ECO:0000256" key="7">
    <source>
        <dbReference type="SAM" id="Phobius"/>
    </source>
</evidence>
<keyword evidence="3 7" id="KW-0812">Transmembrane</keyword>
<evidence type="ECO:0000259" key="8">
    <source>
        <dbReference type="PROSITE" id="PS51849"/>
    </source>
</evidence>
<keyword evidence="10" id="KW-1185">Reference proteome</keyword>
<evidence type="ECO:0000256" key="6">
    <source>
        <dbReference type="SAM" id="MobiDB-lite"/>
    </source>
</evidence>
<accession>A0A267MGU0</accession>
<feature type="region of interest" description="Disordered" evidence="6">
    <location>
        <begin position="368"/>
        <end position="508"/>
    </location>
</feature>
<feature type="transmembrane region" description="Helical" evidence="7">
    <location>
        <begin position="62"/>
        <end position="79"/>
    </location>
</feature>
<dbReference type="Pfam" id="PF23750">
    <property type="entry name" value="RsgI_M"/>
    <property type="match status" value="1"/>
</dbReference>
<comment type="caution">
    <text evidence="9">The sequence shown here is derived from an EMBL/GenBank/DDBJ whole genome shotgun (WGS) entry which is preliminary data.</text>
</comment>
<dbReference type="EMBL" id="NIBG01000011">
    <property type="protein sequence ID" value="PAB58801.1"/>
    <property type="molecule type" value="Genomic_DNA"/>
</dbReference>
<evidence type="ECO:0000256" key="2">
    <source>
        <dbReference type="ARBA" id="ARBA00022475"/>
    </source>
</evidence>
<dbReference type="GO" id="GO:0005886">
    <property type="term" value="C:plasma membrane"/>
    <property type="evidence" value="ECO:0007669"/>
    <property type="project" value="UniProtKB-SubCell"/>
</dbReference>
<comment type="subcellular location">
    <subcellularLocation>
        <location evidence="1">Cell membrane</location>
        <topology evidence="1">Single-pass membrane protein</topology>
    </subcellularLocation>
</comment>
<dbReference type="PROSITE" id="PS51849">
    <property type="entry name" value="RSGI_N"/>
    <property type="match status" value="1"/>
</dbReference>